<dbReference type="Pfam" id="PF01380">
    <property type="entry name" value="SIS"/>
    <property type="match status" value="1"/>
</dbReference>
<dbReference type="InterPro" id="IPR000281">
    <property type="entry name" value="HTH_RpiR"/>
</dbReference>
<dbReference type="InterPro" id="IPR035472">
    <property type="entry name" value="RpiR-like_SIS"/>
</dbReference>
<dbReference type="Proteomes" id="UP000231092">
    <property type="component" value="Unassembled WGS sequence"/>
</dbReference>
<dbReference type="InterPro" id="IPR009057">
    <property type="entry name" value="Homeodomain-like_sf"/>
</dbReference>
<name>A0A2M8Z7H4_9FIRM</name>
<dbReference type="EMBL" id="PGET01000001">
    <property type="protein sequence ID" value="PJJ29396.1"/>
    <property type="molecule type" value="Genomic_DNA"/>
</dbReference>
<dbReference type="Gene3D" id="3.40.50.10490">
    <property type="entry name" value="Glucose-6-phosphate isomerase like protein, domain 1"/>
    <property type="match status" value="1"/>
</dbReference>
<dbReference type="Pfam" id="PF01418">
    <property type="entry name" value="HTH_6"/>
    <property type="match status" value="1"/>
</dbReference>
<keyword evidence="3" id="KW-0804">Transcription</keyword>
<dbReference type="SUPFAM" id="SSF53697">
    <property type="entry name" value="SIS domain"/>
    <property type="match status" value="1"/>
</dbReference>
<reference evidence="5 6" key="1">
    <citation type="submission" date="2017-11" db="EMBL/GenBank/DDBJ databases">
        <title>Understudied soil microbes with underappreciated capabilities: Untangling the Clostridium saccharolyticum group.</title>
        <authorList>
            <person name="Leschine S."/>
        </authorList>
    </citation>
    <scope>NUCLEOTIDE SEQUENCE [LARGE SCALE GENOMIC DNA]</scope>
    <source>
        <strain evidence="5 6">18A</strain>
    </source>
</reference>
<keyword evidence="1" id="KW-0805">Transcription regulation</keyword>
<evidence type="ECO:0000313" key="6">
    <source>
        <dbReference type="Proteomes" id="UP000231092"/>
    </source>
</evidence>
<comment type="caution">
    <text evidence="5">The sequence shown here is derived from an EMBL/GenBank/DDBJ whole genome shotgun (WGS) entry which is preliminary data.</text>
</comment>
<dbReference type="InterPro" id="IPR046348">
    <property type="entry name" value="SIS_dom_sf"/>
</dbReference>
<dbReference type="InterPro" id="IPR036388">
    <property type="entry name" value="WH-like_DNA-bd_sf"/>
</dbReference>
<evidence type="ECO:0000256" key="2">
    <source>
        <dbReference type="ARBA" id="ARBA00023125"/>
    </source>
</evidence>
<evidence type="ECO:0000256" key="1">
    <source>
        <dbReference type="ARBA" id="ARBA00023015"/>
    </source>
</evidence>
<gene>
    <name evidence="5" type="ORF">H171_2937</name>
</gene>
<keyword evidence="2" id="KW-0238">DNA-binding</keyword>
<accession>A0A2M8Z7H4</accession>
<dbReference type="GO" id="GO:1901135">
    <property type="term" value="P:carbohydrate derivative metabolic process"/>
    <property type="evidence" value="ECO:0007669"/>
    <property type="project" value="InterPro"/>
</dbReference>
<dbReference type="SUPFAM" id="SSF46689">
    <property type="entry name" value="Homeodomain-like"/>
    <property type="match status" value="1"/>
</dbReference>
<evidence type="ECO:0000259" key="4">
    <source>
        <dbReference type="PROSITE" id="PS51071"/>
    </source>
</evidence>
<dbReference type="PANTHER" id="PTHR30514">
    <property type="entry name" value="GLUCOKINASE"/>
    <property type="match status" value="1"/>
</dbReference>
<dbReference type="PANTHER" id="PTHR30514:SF21">
    <property type="entry name" value="RPIR-FAMILY TRANSCRIPTIONAL REGULATOR"/>
    <property type="match status" value="1"/>
</dbReference>
<dbReference type="Gene3D" id="1.10.10.10">
    <property type="entry name" value="Winged helix-like DNA-binding domain superfamily/Winged helix DNA-binding domain"/>
    <property type="match status" value="1"/>
</dbReference>
<dbReference type="GO" id="GO:0003677">
    <property type="term" value="F:DNA binding"/>
    <property type="evidence" value="ECO:0007669"/>
    <property type="project" value="UniProtKB-KW"/>
</dbReference>
<dbReference type="InterPro" id="IPR001347">
    <property type="entry name" value="SIS_dom"/>
</dbReference>
<dbReference type="GO" id="GO:0097367">
    <property type="term" value="F:carbohydrate derivative binding"/>
    <property type="evidence" value="ECO:0007669"/>
    <property type="project" value="InterPro"/>
</dbReference>
<dbReference type="GO" id="GO:0003700">
    <property type="term" value="F:DNA-binding transcription factor activity"/>
    <property type="evidence" value="ECO:0007669"/>
    <property type="project" value="InterPro"/>
</dbReference>
<proteinExistence type="predicted"/>
<evidence type="ECO:0000256" key="3">
    <source>
        <dbReference type="ARBA" id="ARBA00023163"/>
    </source>
</evidence>
<sequence length="269" mass="30744">MGLGMNDIDIRGYHKTEGSKVSGLMKFDVYKLADKYKLTETETQILNYILENNQQVLHMAVREVANQNFVSAATIIKLSKKMGYTGYTDMIYRLNFMITSHRKNKERLSDITSFISDIPDELLNDFMSRLKKHRNDIILVSATGFSSPLAEYMERKLLVTGFRVIKTNAYAVYDKNRLGASLVIVVSKSGETDTIAKLVDYANENQVDIISFTGEQSNYIGRSSTVNIPILDDKTLDDRNLQSNYFYARVIVVFEYLMSQVLEELNECQ</sequence>
<dbReference type="PROSITE" id="PS51071">
    <property type="entry name" value="HTH_RPIR"/>
    <property type="match status" value="1"/>
</dbReference>
<dbReference type="CDD" id="cd05013">
    <property type="entry name" value="SIS_RpiR"/>
    <property type="match status" value="1"/>
</dbReference>
<organism evidence="5 6">
    <name type="scientific">[Clostridium] celerecrescens 18A</name>
    <dbReference type="NCBI Taxonomy" id="1286362"/>
    <lineage>
        <taxon>Bacteria</taxon>
        <taxon>Bacillati</taxon>
        <taxon>Bacillota</taxon>
        <taxon>Clostridia</taxon>
        <taxon>Lachnospirales</taxon>
        <taxon>Lachnospiraceae</taxon>
        <taxon>Lacrimispora</taxon>
    </lineage>
</organism>
<dbReference type="AlphaFoldDB" id="A0A2M8Z7H4"/>
<feature type="domain" description="HTH rpiR-type" evidence="4">
    <location>
        <begin position="25"/>
        <end position="101"/>
    </location>
</feature>
<evidence type="ECO:0000313" key="5">
    <source>
        <dbReference type="EMBL" id="PJJ29396.1"/>
    </source>
</evidence>
<protein>
    <submittedName>
        <fullName evidence="5">RpiR family transcriptional regulator</fullName>
    </submittedName>
</protein>
<dbReference type="InterPro" id="IPR047640">
    <property type="entry name" value="RpiR-like"/>
</dbReference>